<dbReference type="OMA" id="EYVVPQQ"/>
<dbReference type="AlphaFoldDB" id="F0VE39"/>
<dbReference type="eggNOG" id="ENOG502QZ6M">
    <property type="taxonomic scope" value="Eukaryota"/>
</dbReference>
<evidence type="ECO:0000256" key="1">
    <source>
        <dbReference type="SAM" id="MobiDB-lite"/>
    </source>
</evidence>
<dbReference type="EMBL" id="FR823387">
    <property type="protein sequence ID" value="CBZ51982.1"/>
    <property type="molecule type" value="Genomic_DNA"/>
</dbReference>
<dbReference type="GeneID" id="13444769"/>
<keyword evidence="2" id="KW-0732">Signal</keyword>
<dbReference type="InParanoid" id="F0VE39"/>
<proteinExistence type="predicted"/>
<evidence type="ECO:0000256" key="2">
    <source>
        <dbReference type="SAM" id="SignalP"/>
    </source>
</evidence>
<dbReference type="Proteomes" id="UP000007494">
    <property type="component" value="Chromosome VI"/>
</dbReference>
<organism evidence="3 5">
    <name type="scientific">Neospora caninum (strain Liverpool)</name>
    <dbReference type="NCBI Taxonomy" id="572307"/>
    <lineage>
        <taxon>Eukaryota</taxon>
        <taxon>Sar</taxon>
        <taxon>Alveolata</taxon>
        <taxon>Apicomplexa</taxon>
        <taxon>Conoidasida</taxon>
        <taxon>Coccidia</taxon>
        <taxon>Eucoccidiorida</taxon>
        <taxon>Eimeriorina</taxon>
        <taxon>Sarcocystidae</taxon>
        <taxon>Neospora</taxon>
    </lineage>
</organism>
<gene>
    <name evidence="4" type="ORF">BN1204_017740</name>
    <name evidence="3" type="ORF">NCLIV_017740</name>
</gene>
<evidence type="ECO:0000313" key="3">
    <source>
        <dbReference type="EMBL" id="CBZ51982.1"/>
    </source>
</evidence>
<feature type="signal peptide" evidence="2">
    <location>
        <begin position="1"/>
        <end position="19"/>
    </location>
</feature>
<evidence type="ECO:0000313" key="5">
    <source>
        <dbReference type="Proteomes" id="UP000007494"/>
    </source>
</evidence>
<feature type="chain" id="PRO_5007655189" evidence="2">
    <location>
        <begin position="20"/>
        <end position="216"/>
    </location>
</feature>
<reference evidence="3" key="2">
    <citation type="submission" date="2011-03" db="EMBL/GenBank/DDBJ databases">
        <title>Comparative genomics and transcriptomics of Neospora caninum and Toxoplasma gondii.</title>
        <authorList>
            <person name="Reid A.J."/>
            <person name="Sohal A."/>
            <person name="Harris D."/>
            <person name="Quail M."/>
            <person name="Sanders M."/>
            <person name="Berriman M."/>
            <person name="Wastling J.M."/>
            <person name="Pain A."/>
        </authorList>
    </citation>
    <scope>NUCLEOTIDE SEQUENCE</scope>
    <source>
        <strain evidence="3">Liverpool</strain>
    </source>
</reference>
<reference evidence="3" key="1">
    <citation type="submission" date="2011-02" db="EMBL/GenBank/DDBJ databases">
        <authorList>
            <person name="Aslett M."/>
        </authorList>
    </citation>
    <scope>NUCLEOTIDE SEQUENCE</scope>
    <source>
        <strain evidence="3">Liverpool</strain>
    </source>
</reference>
<reference evidence="5" key="3">
    <citation type="journal article" date="2012" name="PLoS Pathog.">
        <title>Comparative genomics of the apicomplexan parasites Toxoplasma gondii and Neospora caninum: Coccidia differing in host range and transmission strategy.</title>
        <authorList>
            <person name="Reid A.J."/>
            <person name="Vermont S.J."/>
            <person name="Cotton J.A."/>
            <person name="Harris D."/>
            <person name="Hill-Cawthorne G.A."/>
            <person name="Konen-Waisman S."/>
            <person name="Latham S.M."/>
            <person name="Mourier T."/>
            <person name="Norton R."/>
            <person name="Quail M.A."/>
            <person name="Sanders M."/>
            <person name="Shanmugam D."/>
            <person name="Sohal A."/>
            <person name="Wasmuth J.D."/>
            <person name="Brunk B."/>
            <person name="Grigg M.E."/>
            <person name="Howard J.C."/>
            <person name="Parkinson J."/>
            <person name="Roos D.S."/>
            <person name="Trees A.J."/>
            <person name="Berriman M."/>
            <person name="Pain A."/>
            <person name="Wastling J.M."/>
        </authorList>
    </citation>
    <scope>NUCLEOTIDE SEQUENCE [LARGE SCALE GENOMIC DNA]</scope>
    <source>
        <strain evidence="5">Liverpool</strain>
    </source>
</reference>
<feature type="region of interest" description="Disordered" evidence="1">
    <location>
        <begin position="33"/>
        <end position="57"/>
    </location>
</feature>
<dbReference type="RefSeq" id="XP_003882015.1">
    <property type="nucleotide sequence ID" value="XM_003881966.1"/>
</dbReference>
<name>F0VE39_NEOCL</name>
<protein>
    <submittedName>
        <fullName evidence="3">Uncharacterized protein</fullName>
    </submittedName>
</protein>
<keyword evidence="5" id="KW-1185">Reference proteome</keyword>
<dbReference type="EMBL" id="LN714480">
    <property type="protein sequence ID" value="CEL65943.1"/>
    <property type="molecule type" value="Genomic_DNA"/>
</dbReference>
<reference evidence="4" key="4">
    <citation type="journal article" date="2015" name="PLoS ONE">
        <title>Comprehensive Evaluation of Toxoplasma gondii VEG and Neospora caninum LIV Genomes with Tachyzoite Stage Transcriptome and Proteome Defines Novel Transcript Features.</title>
        <authorList>
            <person name="Ramaprasad A."/>
            <person name="Mourier T."/>
            <person name="Naeem R."/>
            <person name="Malas T.B."/>
            <person name="Moussa E."/>
            <person name="Panigrahi A."/>
            <person name="Vermont S.J."/>
            <person name="Otto T.D."/>
            <person name="Wastling J."/>
            <person name="Pain A."/>
        </authorList>
    </citation>
    <scope>NUCLEOTIDE SEQUENCE</scope>
    <source>
        <strain evidence="4">Liverpool</strain>
    </source>
</reference>
<dbReference type="VEuPathDB" id="ToxoDB:NCLIV_017740"/>
<dbReference type="OrthoDB" id="328451at2759"/>
<sequence length="216" mass="24473">MATGSVLLLFVALCCIVWDATILSGTSLELREGEEPQWRKTGSSKSETDSTQKRSTPPRVLEYVVPQQIFKGSFRRFNVSPTHGEKIRIVDQSGKMRMEPSASNDDFTLETVFPVEGRLCNLQKTVSLQALFQRYTQPKARKFWKEEAWQGHKVYEISLPVFDPRKCTPQVHEPAVEFCILFTSGPLDVLEKAKRVGFAARALPDSLLVRVLWNAV</sequence>
<evidence type="ECO:0000313" key="4">
    <source>
        <dbReference type="EMBL" id="CEL65943.1"/>
    </source>
</evidence>
<accession>F0VE39</accession>